<organism evidence="14 15">
    <name type="scientific">Actinoplanes derwentensis</name>
    <dbReference type="NCBI Taxonomy" id="113562"/>
    <lineage>
        <taxon>Bacteria</taxon>
        <taxon>Bacillati</taxon>
        <taxon>Actinomycetota</taxon>
        <taxon>Actinomycetes</taxon>
        <taxon>Micromonosporales</taxon>
        <taxon>Micromonosporaceae</taxon>
        <taxon>Actinoplanes</taxon>
    </lineage>
</organism>
<dbReference type="Gene3D" id="3.30.1330.90">
    <property type="entry name" value="D-3-phosphoglycerate dehydrogenase, domain 3"/>
    <property type="match status" value="2"/>
</dbReference>
<dbReference type="GO" id="GO:0006094">
    <property type="term" value="P:gluconeogenesis"/>
    <property type="evidence" value="ECO:0007669"/>
    <property type="project" value="UniProtKB-KW"/>
</dbReference>
<evidence type="ECO:0000256" key="5">
    <source>
        <dbReference type="ARBA" id="ARBA00022485"/>
    </source>
</evidence>
<dbReference type="PANTHER" id="PTHR30182">
    <property type="entry name" value="L-SERINE DEHYDRATASE"/>
    <property type="match status" value="1"/>
</dbReference>
<evidence type="ECO:0000256" key="6">
    <source>
        <dbReference type="ARBA" id="ARBA00022723"/>
    </source>
</evidence>
<feature type="domain" description="Serine dehydratase-like alpha subunit" evidence="12">
    <location>
        <begin position="162"/>
        <end position="430"/>
    </location>
</feature>
<dbReference type="GO" id="GO:0051539">
    <property type="term" value="F:4 iron, 4 sulfur cluster binding"/>
    <property type="evidence" value="ECO:0007669"/>
    <property type="project" value="UniProtKB-UniRule"/>
</dbReference>
<keyword evidence="8 11" id="KW-0411">Iron-sulfur</keyword>
<evidence type="ECO:0000256" key="10">
    <source>
        <dbReference type="ARBA" id="ARBA00049406"/>
    </source>
</evidence>
<evidence type="ECO:0000259" key="12">
    <source>
        <dbReference type="Pfam" id="PF03313"/>
    </source>
</evidence>
<keyword evidence="9 11" id="KW-0456">Lyase</keyword>
<dbReference type="Proteomes" id="UP000198688">
    <property type="component" value="Chromosome I"/>
</dbReference>
<evidence type="ECO:0000256" key="3">
    <source>
        <dbReference type="ARBA" id="ARBA00008636"/>
    </source>
</evidence>
<proteinExistence type="inferred from homology"/>
<gene>
    <name evidence="14" type="ORF">SAMN04489716_1123</name>
</gene>
<comment type="catalytic activity">
    <reaction evidence="10 11">
        <text>L-serine = pyruvate + NH4(+)</text>
        <dbReference type="Rhea" id="RHEA:19169"/>
        <dbReference type="ChEBI" id="CHEBI:15361"/>
        <dbReference type="ChEBI" id="CHEBI:28938"/>
        <dbReference type="ChEBI" id="CHEBI:33384"/>
        <dbReference type="EC" id="4.3.1.17"/>
    </reaction>
</comment>
<evidence type="ECO:0000256" key="11">
    <source>
        <dbReference type="RuleBase" id="RU366059"/>
    </source>
</evidence>
<evidence type="ECO:0000256" key="1">
    <source>
        <dbReference type="ARBA" id="ARBA00001966"/>
    </source>
</evidence>
<evidence type="ECO:0000256" key="8">
    <source>
        <dbReference type="ARBA" id="ARBA00023014"/>
    </source>
</evidence>
<evidence type="ECO:0000256" key="4">
    <source>
        <dbReference type="ARBA" id="ARBA00022432"/>
    </source>
</evidence>
<dbReference type="InterPro" id="IPR029009">
    <property type="entry name" value="ASB_dom_sf"/>
</dbReference>
<comment type="pathway">
    <text evidence="2">Carbohydrate biosynthesis; gluconeogenesis.</text>
</comment>
<dbReference type="SUPFAM" id="SSF143548">
    <property type="entry name" value="Serine metabolism enzymes domain"/>
    <property type="match status" value="1"/>
</dbReference>
<keyword evidence="7 11" id="KW-0408">Iron</keyword>
<evidence type="ECO:0000313" key="14">
    <source>
        <dbReference type="EMBL" id="SDS58898.1"/>
    </source>
</evidence>
<dbReference type="Pfam" id="PF03313">
    <property type="entry name" value="SDH_alpha"/>
    <property type="match status" value="1"/>
</dbReference>
<protein>
    <recommendedName>
        <fullName evidence="11">L-serine dehydratase</fullName>
        <ecNumber evidence="11">4.3.1.17</ecNumber>
    </recommendedName>
</protein>
<evidence type="ECO:0000313" key="15">
    <source>
        <dbReference type="Proteomes" id="UP000198688"/>
    </source>
</evidence>
<name>A0A1H1TFD2_9ACTN</name>
<keyword evidence="5 11" id="KW-0004">4Fe-4S</keyword>
<dbReference type="InterPro" id="IPR051318">
    <property type="entry name" value="Fe-S_L-Ser"/>
</dbReference>
<sequence>MAVSVFDLFSVGIGPSSSHTVGPMRAGAMFARRLDGRVVKVRAELFGSLGATGHGHGTPRAVLLGLMGEAPETVDTSLEPLVKDFEVDMVLHRRRSLPEHPNGMIFTAFGADGAELLSKTYFSVGGGFVTGDVTAAAVRPEQQPVPFPFLSGDELLALTRSTGLSISRLMLANEVARRGDGTVRDAEQQVKDGLLDIWRVMDECVDAGLDAEGVLPGGLKVRRRAASTARQLRVAGEPAAHAMEWLTVYAMAVNEQNAAGGRVVTAPTNGAAGIIPAVVRYYLEFVPGAGPEGVARFLLAAGAIGLLFKENASISGAEVGCQGEVGSACAMAAAGLAEVLGGTPEQVENAAEIGMEHNLGLTCDPVGGLVQIPCIERNGMGAVKAVTAARMALRGDGRHHVSLDKVIKTMKETGADMKIKYKETSRGGLAVNVIEC</sequence>
<keyword evidence="15" id="KW-1185">Reference proteome</keyword>
<feature type="domain" description="Serine dehydratase beta chain" evidence="13">
    <location>
        <begin position="85"/>
        <end position="130"/>
    </location>
</feature>
<dbReference type="PANTHER" id="PTHR30182:SF1">
    <property type="entry name" value="L-SERINE DEHYDRATASE 1"/>
    <property type="match status" value="1"/>
</dbReference>
<dbReference type="InterPro" id="IPR004644">
    <property type="entry name" value="Fe-S_L-Ser_mono"/>
</dbReference>
<evidence type="ECO:0000259" key="13">
    <source>
        <dbReference type="Pfam" id="PF03315"/>
    </source>
</evidence>
<dbReference type="InterPro" id="IPR005131">
    <property type="entry name" value="Ser_deHydtase_bsu"/>
</dbReference>
<dbReference type="EC" id="4.3.1.17" evidence="11"/>
<comment type="cofactor">
    <cofactor evidence="1 11">
        <name>[4Fe-4S] cluster</name>
        <dbReference type="ChEBI" id="CHEBI:49883"/>
    </cofactor>
</comment>
<dbReference type="EMBL" id="LT629758">
    <property type="protein sequence ID" value="SDS58898.1"/>
    <property type="molecule type" value="Genomic_DNA"/>
</dbReference>
<dbReference type="InterPro" id="IPR005130">
    <property type="entry name" value="Ser_deHydtase-like_asu"/>
</dbReference>
<feature type="domain" description="Serine dehydratase beta chain" evidence="13">
    <location>
        <begin position="4"/>
        <end position="77"/>
    </location>
</feature>
<dbReference type="OrthoDB" id="9805537at2"/>
<dbReference type="NCBIfam" id="TIGR00720">
    <property type="entry name" value="sda_mono"/>
    <property type="match status" value="1"/>
</dbReference>
<accession>A0A1H1TFD2</accession>
<evidence type="ECO:0000256" key="2">
    <source>
        <dbReference type="ARBA" id="ARBA00004742"/>
    </source>
</evidence>
<evidence type="ECO:0000256" key="7">
    <source>
        <dbReference type="ARBA" id="ARBA00023004"/>
    </source>
</evidence>
<dbReference type="Pfam" id="PF03315">
    <property type="entry name" value="SDH_beta"/>
    <property type="match status" value="2"/>
</dbReference>
<comment type="similarity">
    <text evidence="3 11">Belongs to the iron-sulfur dependent L-serine dehydratase family.</text>
</comment>
<keyword evidence="4 11" id="KW-0312">Gluconeogenesis</keyword>
<dbReference type="GO" id="GO:0046872">
    <property type="term" value="F:metal ion binding"/>
    <property type="evidence" value="ECO:0007669"/>
    <property type="project" value="UniProtKB-KW"/>
</dbReference>
<dbReference type="AlphaFoldDB" id="A0A1H1TFD2"/>
<dbReference type="STRING" id="113562.SAMN04489716_1123"/>
<dbReference type="RefSeq" id="WP_092542225.1">
    <property type="nucleotide sequence ID" value="NZ_LT629758.1"/>
</dbReference>
<dbReference type="GO" id="GO:0003941">
    <property type="term" value="F:L-serine ammonia-lyase activity"/>
    <property type="evidence" value="ECO:0007669"/>
    <property type="project" value="UniProtKB-UniRule"/>
</dbReference>
<evidence type="ECO:0000256" key="9">
    <source>
        <dbReference type="ARBA" id="ARBA00023239"/>
    </source>
</evidence>
<reference evidence="14 15" key="1">
    <citation type="submission" date="2016-10" db="EMBL/GenBank/DDBJ databases">
        <authorList>
            <person name="de Groot N.N."/>
        </authorList>
    </citation>
    <scope>NUCLEOTIDE SEQUENCE [LARGE SCALE GENOMIC DNA]</scope>
    <source>
        <strain evidence="14 15">DSM 43941</strain>
    </source>
</reference>
<keyword evidence="6 11" id="KW-0479">Metal-binding</keyword>